<dbReference type="PANTHER" id="PTHR16441:SF0">
    <property type="entry name" value="COILED-COIL DOMAIN-CONTAINING PROTEIN 93"/>
    <property type="match status" value="1"/>
</dbReference>
<gene>
    <name evidence="1" type="ORF">LITE_LOCUS28153</name>
</gene>
<keyword evidence="2" id="KW-1185">Reference proteome</keyword>
<protein>
    <submittedName>
        <fullName evidence="1">Uncharacterized protein</fullName>
    </submittedName>
</protein>
<dbReference type="EMBL" id="CAMGYJ010000007">
    <property type="protein sequence ID" value="CAI0444573.1"/>
    <property type="molecule type" value="Genomic_DNA"/>
</dbReference>
<organism evidence="1 2">
    <name type="scientific">Linum tenue</name>
    <dbReference type="NCBI Taxonomy" id="586396"/>
    <lineage>
        <taxon>Eukaryota</taxon>
        <taxon>Viridiplantae</taxon>
        <taxon>Streptophyta</taxon>
        <taxon>Embryophyta</taxon>
        <taxon>Tracheophyta</taxon>
        <taxon>Spermatophyta</taxon>
        <taxon>Magnoliopsida</taxon>
        <taxon>eudicotyledons</taxon>
        <taxon>Gunneridae</taxon>
        <taxon>Pentapetalae</taxon>
        <taxon>rosids</taxon>
        <taxon>fabids</taxon>
        <taxon>Malpighiales</taxon>
        <taxon>Linaceae</taxon>
        <taxon>Linum</taxon>
    </lineage>
</organism>
<sequence>QEKHQQIRKYYDTYNALLEIKDLMLKETSLLNSINSHSRMQLLVLTVA</sequence>
<proteinExistence type="predicted"/>
<dbReference type="PANTHER" id="PTHR16441">
    <property type="entry name" value="FIDIPIDINE"/>
    <property type="match status" value="1"/>
</dbReference>
<accession>A0AAV0MEB7</accession>
<name>A0AAV0MEB7_9ROSI</name>
<dbReference type="GO" id="GO:0006893">
    <property type="term" value="P:Golgi to plasma membrane transport"/>
    <property type="evidence" value="ECO:0007669"/>
    <property type="project" value="TreeGrafter"/>
</dbReference>
<reference evidence="1" key="1">
    <citation type="submission" date="2022-08" db="EMBL/GenBank/DDBJ databases">
        <authorList>
            <person name="Gutierrez-Valencia J."/>
        </authorList>
    </citation>
    <scope>NUCLEOTIDE SEQUENCE</scope>
</reference>
<feature type="non-terminal residue" evidence="1">
    <location>
        <position position="1"/>
    </location>
</feature>
<dbReference type="InterPro" id="IPR039116">
    <property type="entry name" value="CCDC93"/>
</dbReference>
<evidence type="ECO:0000313" key="1">
    <source>
        <dbReference type="EMBL" id="CAI0444573.1"/>
    </source>
</evidence>
<comment type="caution">
    <text evidence="1">The sequence shown here is derived from an EMBL/GenBank/DDBJ whole genome shotgun (WGS) entry which is preliminary data.</text>
</comment>
<dbReference type="AlphaFoldDB" id="A0AAV0MEB7"/>
<dbReference type="Proteomes" id="UP001154282">
    <property type="component" value="Unassembled WGS sequence"/>
</dbReference>
<evidence type="ECO:0000313" key="2">
    <source>
        <dbReference type="Proteomes" id="UP001154282"/>
    </source>
</evidence>